<evidence type="ECO:0000313" key="2">
    <source>
        <dbReference type="EMBL" id="MFI2488207.1"/>
    </source>
</evidence>
<protein>
    <submittedName>
        <fullName evidence="2">NAD(P)/FAD-dependent oxidoreductase</fullName>
        <ecNumber evidence="2">1.-.-.-</ecNumber>
    </submittedName>
</protein>
<accession>A0ABW7XL35</accession>
<evidence type="ECO:0000259" key="1">
    <source>
        <dbReference type="Pfam" id="PF01266"/>
    </source>
</evidence>
<name>A0ABW7XL35_9MICO</name>
<reference evidence="2 3" key="1">
    <citation type="submission" date="2024-10" db="EMBL/GenBank/DDBJ databases">
        <title>The Natural Products Discovery Center: Release of the First 8490 Sequenced Strains for Exploring Actinobacteria Biosynthetic Diversity.</title>
        <authorList>
            <person name="Kalkreuter E."/>
            <person name="Kautsar S.A."/>
            <person name="Yang D."/>
            <person name="Bader C.D."/>
            <person name="Teijaro C.N."/>
            <person name="Fluegel L."/>
            <person name="Davis C.M."/>
            <person name="Simpson J.R."/>
            <person name="Lauterbach L."/>
            <person name="Steele A.D."/>
            <person name="Gui C."/>
            <person name="Meng S."/>
            <person name="Li G."/>
            <person name="Viehrig K."/>
            <person name="Ye F."/>
            <person name="Su P."/>
            <person name="Kiefer A.F."/>
            <person name="Nichols A."/>
            <person name="Cepeda A.J."/>
            <person name="Yan W."/>
            <person name="Fan B."/>
            <person name="Jiang Y."/>
            <person name="Adhikari A."/>
            <person name="Zheng C.-J."/>
            <person name="Schuster L."/>
            <person name="Cowan T.M."/>
            <person name="Smanski M.J."/>
            <person name="Chevrette M.G."/>
            <person name="De Carvalho L.P.S."/>
            <person name="Shen B."/>
        </authorList>
    </citation>
    <scope>NUCLEOTIDE SEQUENCE [LARGE SCALE GENOMIC DNA]</scope>
    <source>
        <strain evidence="2 3">NPDC019481</strain>
    </source>
</reference>
<comment type="caution">
    <text evidence="2">The sequence shown here is derived from an EMBL/GenBank/DDBJ whole genome shotgun (WGS) entry which is preliminary data.</text>
</comment>
<feature type="domain" description="FAD dependent oxidoreductase" evidence="1">
    <location>
        <begin position="52"/>
        <end position="397"/>
    </location>
</feature>
<dbReference type="InterPro" id="IPR006076">
    <property type="entry name" value="FAD-dep_OxRdtase"/>
</dbReference>
<dbReference type="PANTHER" id="PTHR13847">
    <property type="entry name" value="SARCOSINE DEHYDROGENASE-RELATED"/>
    <property type="match status" value="1"/>
</dbReference>
<dbReference type="Pfam" id="PF01266">
    <property type="entry name" value="DAO"/>
    <property type="match status" value="1"/>
</dbReference>
<organism evidence="2 3">
    <name type="scientific">Promicromonospora kroppenstedtii</name>
    <dbReference type="NCBI Taxonomy" id="440482"/>
    <lineage>
        <taxon>Bacteria</taxon>
        <taxon>Bacillati</taxon>
        <taxon>Actinomycetota</taxon>
        <taxon>Actinomycetes</taxon>
        <taxon>Micrococcales</taxon>
        <taxon>Promicromonosporaceae</taxon>
        <taxon>Promicromonospora</taxon>
    </lineage>
</organism>
<dbReference type="Gene3D" id="3.30.9.10">
    <property type="entry name" value="D-Amino Acid Oxidase, subunit A, domain 2"/>
    <property type="match status" value="1"/>
</dbReference>
<dbReference type="Gene3D" id="3.50.50.60">
    <property type="entry name" value="FAD/NAD(P)-binding domain"/>
    <property type="match status" value="1"/>
</dbReference>
<dbReference type="RefSeq" id="WP_397405399.1">
    <property type="nucleotide sequence ID" value="NZ_JBIRYI010000008.1"/>
</dbReference>
<gene>
    <name evidence="2" type="ORF">ACH47X_14920</name>
</gene>
<dbReference type="Proteomes" id="UP001611580">
    <property type="component" value="Unassembled WGS sequence"/>
</dbReference>
<keyword evidence="2" id="KW-0560">Oxidoreductase</keyword>
<dbReference type="EC" id="1.-.-.-" evidence="2"/>
<dbReference type="EMBL" id="JBIRYI010000008">
    <property type="protein sequence ID" value="MFI2488207.1"/>
    <property type="molecule type" value="Genomic_DNA"/>
</dbReference>
<proteinExistence type="predicted"/>
<dbReference type="PANTHER" id="PTHR13847:SF281">
    <property type="entry name" value="FAD DEPENDENT OXIDOREDUCTASE DOMAIN-CONTAINING PROTEIN"/>
    <property type="match status" value="1"/>
</dbReference>
<keyword evidence="3" id="KW-1185">Reference proteome</keyword>
<dbReference type="InterPro" id="IPR036188">
    <property type="entry name" value="FAD/NAD-bd_sf"/>
</dbReference>
<evidence type="ECO:0000313" key="3">
    <source>
        <dbReference type="Proteomes" id="UP001611580"/>
    </source>
</evidence>
<dbReference type="GO" id="GO:0016491">
    <property type="term" value="F:oxidoreductase activity"/>
    <property type="evidence" value="ECO:0007669"/>
    <property type="project" value="UniProtKB-KW"/>
</dbReference>
<dbReference type="SUPFAM" id="SSF51905">
    <property type="entry name" value="FAD/NAD(P)-binding domain"/>
    <property type="match status" value="1"/>
</dbReference>
<sequence>MGRLQQTVFERNVPARSVVDHALARTRQAVVWQDDLGTPARYPRLSAPLRADVVVVGGGCTGLWTALGIKQRDPGARVLLIEGRSVGWAASGRDTGLVTARLDDPAAPQHLGDENLAAMEHAVAGLGPDCGWARTGVVDLAVEPHQIDWLQDAAGAAAAAGVPHTFLDRAKMRAEIASPTYEAGLVRPGAAALVHPALLAAGLARAAAALGVEIFEDTRVTRLTAPARGGRGAVVLRTTSPAGEASVRADRVVLGTGAFPALLRRYRRHTVPVYEYAVATEPLDAERLGALGWRGRQGLADLANQAHRYRLTTDDRIVFGGYDAVHPHGGRVARAHENRPQTARRLAEHLLTTFPQLEGVRLTHRWAAATARCTRPGPLFGQAAGGRVQHATGPGSADAHFAAQVVLDRLAVLDGAAETERTTLRTVRRVPAPFPPGPVAAAGIRAVDRSLDRADHSHGRRDALLRSLDALGPGRDT</sequence>